<sequence length="293" mass="32178">MTIISEVWQDCIRKILNRPARVLVLGEGTSGKTSFVTYLTREAVKAGIETAVLDMDVGQSNIGPPTTIGLGFAPKEINSLADIKPKCIYFIGNTSPVGKEREFALGLKEILPKGKDAELLIVESVAFFNDRSFRDKMLALEIEIIQPYYIVVLKVGGNYEENSLSGEGRVFSLPGVVKKSKRNPTHRKKFRVESWKRYLAAGKLYQFPKESIPKPKTSLLGSVAGITDQKGSHLAAGVVCDTDERRVSIFAPDIKGIKNDNLRVILGEVNVESKVLSFIKEVLIGAAQPKEAS</sequence>
<dbReference type="InterPro" id="IPR045116">
    <property type="entry name" value="Clp1/Grc3"/>
</dbReference>
<organism evidence="6">
    <name type="scientific">candidate division WOR-3 bacterium</name>
    <dbReference type="NCBI Taxonomy" id="2052148"/>
    <lineage>
        <taxon>Bacteria</taxon>
        <taxon>Bacteria division WOR-3</taxon>
    </lineage>
</organism>
<dbReference type="Pfam" id="PF16575">
    <property type="entry name" value="CLP1_P"/>
    <property type="match status" value="1"/>
</dbReference>
<evidence type="ECO:0000256" key="1">
    <source>
        <dbReference type="ARBA" id="ARBA00022679"/>
    </source>
</evidence>
<dbReference type="InterPro" id="IPR032319">
    <property type="entry name" value="CLP1_P"/>
</dbReference>
<evidence type="ECO:0000313" key="6">
    <source>
        <dbReference type="EMBL" id="HGE98965.1"/>
    </source>
</evidence>
<dbReference type="InterPro" id="IPR027417">
    <property type="entry name" value="P-loop_NTPase"/>
</dbReference>
<evidence type="ECO:0000256" key="4">
    <source>
        <dbReference type="ARBA" id="ARBA00022840"/>
    </source>
</evidence>
<reference evidence="6" key="1">
    <citation type="journal article" date="2020" name="mSystems">
        <title>Genome- and Community-Level Interaction Insights into Carbon Utilization and Element Cycling Functions of Hydrothermarchaeota in Hydrothermal Sediment.</title>
        <authorList>
            <person name="Zhou Z."/>
            <person name="Liu Y."/>
            <person name="Xu W."/>
            <person name="Pan J."/>
            <person name="Luo Z.H."/>
            <person name="Li M."/>
        </authorList>
    </citation>
    <scope>NUCLEOTIDE SEQUENCE [LARGE SCALE GENOMIC DNA]</scope>
    <source>
        <strain evidence="6">SpSt-906</strain>
    </source>
</reference>
<evidence type="ECO:0000259" key="5">
    <source>
        <dbReference type="Pfam" id="PF16575"/>
    </source>
</evidence>
<dbReference type="GO" id="GO:0051731">
    <property type="term" value="F:polynucleotide 5'-hydroxyl-kinase activity"/>
    <property type="evidence" value="ECO:0007669"/>
    <property type="project" value="InterPro"/>
</dbReference>
<evidence type="ECO:0000256" key="3">
    <source>
        <dbReference type="ARBA" id="ARBA00022777"/>
    </source>
</evidence>
<keyword evidence="1" id="KW-0808">Transferase</keyword>
<name>A0A7C3UP41_UNCW3</name>
<dbReference type="Gene3D" id="3.40.50.300">
    <property type="entry name" value="P-loop containing nucleotide triphosphate hydrolases"/>
    <property type="match status" value="1"/>
</dbReference>
<feature type="domain" description="Clp1 P-loop" evidence="5">
    <location>
        <begin position="26"/>
        <end position="199"/>
    </location>
</feature>
<dbReference type="PANTHER" id="PTHR12755">
    <property type="entry name" value="CLEAVAGE/POLYADENYLATION FACTOR IA SUBUNIT CLP1P"/>
    <property type="match status" value="1"/>
</dbReference>
<dbReference type="SUPFAM" id="SSF52540">
    <property type="entry name" value="P-loop containing nucleoside triphosphate hydrolases"/>
    <property type="match status" value="2"/>
</dbReference>
<protein>
    <recommendedName>
        <fullName evidence="5">Clp1 P-loop domain-containing protein</fullName>
    </recommendedName>
</protein>
<dbReference type="GO" id="GO:0006396">
    <property type="term" value="P:RNA processing"/>
    <property type="evidence" value="ECO:0007669"/>
    <property type="project" value="InterPro"/>
</dbReference>
<dbReference type="EMBL" id="DTMQ01000017">
    <property type="protein sequence ID" value="HGE98965.1"/>
    <property type="molecule type" value="Genomic_DNA"/>
</dbReference>
<keyword evidence="4" id="KW-0067">ATP-binding</keyword>
<gene>
    <name evidence="6" type="ORF">ENX07_02685</name>
</gene>
<accession>A0A7C3UP41</accession>
<dbReference type="AlphaFoldDB" id="A0A7C3UP41"/>
<dbReference type="GO" id="GO:0005524">
    <property type="term" value="F:ATP binding"/>
    <property type="evidence" value="ECO:0007669"/>
    <property type="project" value="UniProtKB-KW"/>
</dbReference>
<evidence type="ECO:0000256" key="2">
    <source>
        <dbReference type="ARBA" id="ARBA00022741"/>
    </source>
</evidence>
<dbReference type="PANTHER" id="PTHR12755:SF3">
    <property type="entry name" value="POLYNUCLEOTIDE 5'-HYDROXYL-KINASE NOL9"/>
    <property type="match status" value="1"/>
</dbReference>
<keyword evidence="2" id="KW-0547">Nucleotide-binding</keyword>
<proteinExistence type="predicted"/>
<keyword evidence="3" id="KW-0418">Kinase</keyword>
<comment type="caution">
    <text evidence="6">The sequence shown here is derived from an EMBL/GenBank/DDBJ whole genome shotgun (WGS) entry which is preliminary data.</text>
</comment>